<name>A0A5S9MEI4_BACIA</name>
<proteinExistence type="predicted"/>
<dbReference type="PANTHER" id="PTHR32294">
    <property type="entry name" value="DNA POLYMERASE III SUBUNIT ALPHA"/>
    <property type="match status" value="1"/>
</dbReference>
<dbReference type="GO" id="GO:0006260">
    <property type="term" value="P:DNA replication"/>
    <property type="evidence" value="ECO:0007669"/>
    <property type="project" value="InterPro"/>
</dbReference>
<reference evidence="1 2" key="1">
    <citation type="submission" date="2019-12" db="EMBL/GenBank/DDBJ databases">
        <title>Full genome sequence of a Bacillus safensis strain isolated from commercially available natto in Indonesia.</title>
        <authorList>
            <person name="Yoshida M."/>
            <person name="Uomi M."/>
            <person name="Waturangi D."/>
            <person name="Ekaputri J.J."/>
            <person name="Setiamarga D.H.E."/>
        </authorList>
    </citation>
    <scope>NUCLEOTIDE SEQUENCE [LARGE SCALE GENOMIC DNA]</scope>
    <source>
        <strain evidence="1 2">IDN1</strain>
    </source>
</reference>
<dbReference type="AlphaFoldDB" id="A0A5S9MEI4"/>
<organism evidence="1 2">
    <name type="scientific">Bacillus safensis</name>
    <dbReference type="NCBI Taxonomy" id="561879"/>
    <lineage>
        <taxon>Bacteria</taxon>
        <taxon>Bacillati</taxon>
        <taxon>Bacillota</taxon>
        <taxon>Bacilli</taxon>
        <taxon>Bacillales</taxon>
        <taxon>Bacillaceae</taxon>
        <taxon>Bacillus</taxon>
    </lineage>
</organism>
<protein>
    <recommendedName>
        <fullName evidence="3">DNA polymerase III alpha subunit finger domain-containing protein</fullName>
    </recommendedName>
</protein>
<dbReference type="EMBL" id="AP021906">
    <property type="protein sequence ID" value="BBP91503.1"/>
    <property type="molecule type" value="Genomic_DNA"/>
</dbReference>
<gene>
    <name evidence="1" type="ORF">BsIDN1_51210</name>
</gene>
<dbReference type="GO" id="GO:0008408">
    <property type="term" value="F:3'-5' exonuclease activity"/>
    <property type="evidence" value="ECO:0007669"/>
    <property type="project" value="InterPro"/>
</dbReference>
<accession>A0A5S9MEI4</accession>
<dbReference type="InterPro" id="IPR004805">
    <property type="entry name" value="DnaE2/DnaE/PolC"/>
</dbReference>
<evidence type="ECO:0000313" key="2">
    <source>
        <dbReference type="Proteomes" id="UP000464658"/>
    </source>
</evidence>
<dbReference type="Proteomes" id="UP000464658">
    <property type="component" value="Chromosome"/>
</dbReference>
<dbReference type="Gene3D" id="1.10.150.870">
    <property type="match status" value="1"/>
</dbReference>
<dbReference type="PANTHER" id="PTHR32294:SF0">
    <property type="entry name" value="DNA POLYMERASE III SUBUNIT ALPHA"/>
    <property type="match status" value="1"/>
</dbReference>
<evidence type="ECO:0000313" key="1">
    <source>
        <dbReference type="EMBL" id="BBP91503.1"/>
    </source>
</evidence>
<sequence length="103" mass="11658">MPKKEYPVNIANDVYDLIVKFANYGFNRSHAVAYSMIGFQLAYLKAHYPLYFMCGLLTSVIGNEDKVAQYFYEAKEKGISVLKPSINKSEFPFTVEKGRSATA</sequence>
<evidence type="ECO:0008006" key="3">
    <source>
        <dbReference type="Google" id="ProtNLM"/>
    </source>
</evidence>